<evidence type="ECO:0000313" key="1">
    <source>
        <dbReference type="EMBL" id="KAJ8714729.1"/>
    </source>
</evidence>
<dbReference type="Proteomes" id="UP001231518">
    <property type="component" value="Chromosome 13"/>
</dbReference>
<reference evidence="1" key="1">
    <citation type="submission" date="2023-03" db="EMBL/GenBank/DDBJ databases">
        <title>Chromosome-level genomes of two armyworms, Mythimna separata and Mythimna loreyi, provide insights into the biosynthesis and reception of sex pheromones.</title>
        <authorList>
            <person name="Zhao H."/>
        </authorList>
    </citation>
    <scope>NUCLEOTIDE SEQUENCE</scope>
    <source>
        <strain evidence="1">BeijingLab</strain>
        <tissue evidence="1">Pupa</tissue>
    </source>
</reference>
<protein>
    <submittedName>
        <fullName evidence="1">Uncharacterized protein</fullName>
    </submittedName>
</protein>
<keyword evidence="2" id="KW-1185">Reference proteome</keyword>
<accession>A0AAD8DQD1</accession>
<organism evidence="1 2">
    <name type="scientific">Mythimna separata</name>
    <name type="common">Oriental armyworm</name>
    <name type="synonym">Pseudaletia separata</name>
    <dbReference type="NCBI Taxonomy" id="271217"/>
    <lineage>
        <taxon>Eukaryota</taxon>
        <taxon>Metazoa</taxon>
        <taxon>Ecdysozoa</taxon>
        <taxon>Arthropoda</taxon>
        <taxon>Hexapoda</taxon>
        <taxon>Insecta</taxon>
        <taxon>Pterygota</taxon>
        <taxon>Neoptera</taxon>
        <taxon>Endopterygota</taxon>
        <taxon>Lepidoptera</taxon>
        <taxon>Glossata</taxon>
        <taxon>Ditrysia</taxon>
        <taxon>Noctuoidea</taxon>
        <taxon>Noctuidae</taxon>
        <taxon>Noctuinae</taxon>
        <taxon>Hadenini</taxon>
        <taxon>Mythimna</taxon>
    </lineage>
</organism>
<gene>
    <name evidence="1" type="ORF">PYW07_002954</name>
</gene>
<name>A0AAD8DQD1_MYTSE</name>
<proteinExistence type="predicted"/>
<sequence>MIFTIASVRGRPMRRACAEARGVRRAPRHSINTGGRAAFVLFAGCQRSVRISACRRVVCPPLLLPDLHARRQPCTQNRSFQNELLISLTEYLRLFQGGLLLCFFNSWSNKT</sequence>
<dbReference type="AlphaFoldDB" id="A0AAD8DQD1"/>
<dbReference type="EMBL" id="JARGEI010000019">
    <property type="protein sequence ID" value="KAJ8714729.1"/>
    <property type="molecule type" value="Genomic_DNA"/>
</dbReference>
<comment type="caution">
    <text evidence="1">The sequence shown here is derived from an EMBL/GenBank/DDBJ whole genome shotgun (WGS) entry which is preliminary data.</text>
</comment>
<evidence type="ECO:0000313" key="2">
    <source>
        <dbReference type="Proteomes" id="UP001231518"/>
    </source>
</evidence>